<evidence type="ECO:0000256" key="3">
    <source>
        <dbReference type="ARBA" id="ARBA00023125"/>
    </source>
</evidence>
<keyword evidence="3 7" id="KW-0238">DNA-binding</keyword>
<proteinExistence type="inferred from homology"/>
<evidence type="ECO:0000256" key="9">
    <source>
        <dbReference type="SAM" id="MobiDB-lite"/>
    </source>
</evidence>
<evidence type="ECO:0000313" key="11">
    <source>
        <dbReference type="Proteomes" id="UP001652627"/>
    </source>
</evidence>
<evidence type="ECO:0000256" key="5">
    <source>
        <dbReference type="ARBA" id="ARBA00023242"/>
    </source>
</evidence>
<dbReference type="Proteomes" id="UP001652627">
    <property type="component" value="Chromosome 7"/>
</dbReference>
<feature type="DNA-binding region" description="Homeobox" evidence="7">
    <location>
        <begin position="97"/>
        <end position="156"/>
    </location>
</feature>
<dbReference type="InterPro" id="IPR020479">
    <property type="entry name" value="HD_metazoa"/>
</dbReference>
<dbReference type="InterPro" id="IPR001356">
    <property type="entry name" value="HD"/>
</dbReference>
<dbReference type="Pfam" id="PF00046">
    <property type="entry name" value="Homeodomain"/>
    <property type="match status" value="1"/>
</dbReference>
<feature type="compositionally biased region" description="Basic and acidic residues" evidence="9">
    <location>
        <begin position="66"/>
        <end position="80"/>
    </location>
</feature>
<dbReference type="InterPro" id="IPR009057">
    <property type="entry name" value="Homeodomain-like_sf"/>
</dbReference>
<dbReference type="PANTHER" id="PTHR24338">
    <property type="entry name" value="HOMEOBOX PROTEIN MSX"/>
    <property type="match status" value="1"/>
</dbReference>
<feature type="compositionally biased region" description="Low complexity" evidence="9">
    <location>
        <begin position="46"/>
        <end position="55"/>
    </location>
</feature>
<evidence type="ECO:0000256" key="8">
    <source>
        <dbReference type="RuleBase" id="RU000682"/>
    </source>
</evidence>
<dbReference type="PROSITE" id="PS50071">
    <property type="entry name" value="HOMEOBOX_2"/>
    <property type="match status" value="1"/>
</dbReference>
<comment type="similarity">
    <text evidence="6">Belongs to the Msh homeobox family.</text>
</comment>
<keyword evidence="5 7" id="KW-0539">Nucleus</keyword>
<dbReference type="RefSeq" id="XP_067155682.1">
    <property type="nucleotide sequence ID" value="XM_067299581.1"/>
</dbReference>
<protein>
    <submittedName>
        <fullName evidence="12">Homeobox protein MSX-2-like</fullName>
    </submittedName>
</protein>
<feature type="region of interest" description="Disordered" evidence="9">
    <location>
        <begin position="1"/>
        <end position="100"/>
    </location>
</feature>
<evidence type="ECO:0000256" key="6">
    <source>
        <dbReference type="ARBA" id="ARBA00038425"/>
    </source>
</evidence>
<evidence type="ECO:0000259" key="10">
    <source>
        <dbReference type="PROSITE" id="PS50071"/>
    </source>
</evidence>
<organism evidence="11 12">
    <name type="scientific">Apteryx mantelli</name>
    <name type="common">North Island brown kiwi</name>
    <dbReference type="NCBI Taxonomy" id="2696672"/>
    <lineage>
        <taxon>Eukaryota</taxon>
        <taxon>Metazoa</taxon>
        <taxon>Chordata</taxon>
        <taxon>Craniata</taxon>
        <taxon>Vertebrata</taxon>
        <taxon>Euteleostomi</taxon>
        <taxon>Archelosauria</taxon>
        <taxon>Archosauria</taxon>
        <taxon>Dinosauria</taxon>
        <taxon>Saurischia</taxon>
        <taxon>Theropoda</taxon>
        <taxon>Coelurosauria</taxon>
        <taxon>Aves</taxon>
        <taxon>Palaeognathae</taxon>
        <taxon>Apterygiformes</taxon>
        <taxon>Apterygidae</taxon>
        <taxon>Apteryx</taxon>
    </lineage>
</organism>
<dbReference type="InterPro" id="IPR017970">
    <property type="entry name" value="Homeobox_CS"/>
</dbReference>
<feature type="domain" description="Homeobox" evidence="10">
    <location>
        <begin position="95"/>
        <end position="155"/>
    </location>
</feature>
<evidence type="ECO:0000256" key="7">
    <source>
        <dbReference type="PROSITE-ProRule" id="PRU00108"/>
    </source>
</evidence>
<dbReference type="PANTHER" id="PTHR24338:SF0">
    <property type="entry name" value="MUSCLE SEGMENTATION HOMEOBOX"/>
    <property type="match status" value="1"/>
</dbReference>
<evidence type="ECO:0000256" key="2">
    <source>
        <dbReference type="ARBA" id="ARBA00022473"/>
    </source>
</evidence>
<dbReference type="GeneID" id="136992434"/>
<dbReference type="PRINTS" id="PR00031">
    <property type="entry name" value="HTHREPRESSR"/>
</dbReference>
<dbReference type="PROSITE" id="PS00027">
    <property type="entry name" value="HOMEOBOX_1"/>
    <property type="match status" value="1"/>
</dbReference>
<dbReference type="SMART" id="SM00389">
    <property type="entry name" value="HOX"/>
    <property type="match status" value="1"/>
</dbReference>
<keyword evidence="11" id="KW-1185">Reference proteome</keyword>
<dbReference type="SUPFAM" id="SSF46689">
    <property type="entry name" value="Homeodomain-like"/>
    <property type="match status" value="1"/>
</dbReference>
<accession>A0ABM4ESL0</accession>
<dbReference type="InterPro" id="IPR000047">
    <property type="entry name" value="HTH_motif"/>
</dbReference>
<keyword evidence="2" id="KW-0217">Developmental protein</keyword>
<evidence type="ECO:0000313" key="12">
    <source>
        <dbReference type="RefSeq" id="XP_067155682.1"/>
    </source>
</evidence>
<feature type="compositionally biased region" description="Pro residues" evidence="9">
    <location>
        <begin position="21"/>
        <end position="37"/>
    </location>
</feature>
<dbReference type="InterPro" id="IPR050674">
    <property type="entry name" value="Msh_Homeobox_Regulators"/>
</dbReference>
<dbReference type="Gene3D" id="1.10.10.60">
    <property type="entry name" value="Homeodomain-like"/>
    <property type="match status" value="1"/>
</dbReference>
<name>A0ABM4ESL0_9AVES</name>
<evidence type="ECO:0000256" key="4">
    <source>
        <dbReference type="ARBA" id="ARBA00023155"/>
    </source>
</evidence>
<comment type="subcellular location">
    <subcellularLocation>
        <location evidence="1 7 8">Nucleus</location>
    </subcellularLocation>
</comment>
<evidence type="ECO:0000256" key="1">
    <source>
        <dbReference type="ARBA" id="ARBA00004123"/>
    </source>
</evidence>
<keyword evidence="4 7" id="KW-0371">Homeobox</keyword>
<gene>
    <name evidence="12" type="primary">LOC136992434</name>
</gene>
<dbReference type="CDD" id="cd00086">
    <property type="entry name" value="homeodomain"/>
    <property type="match status" value="1"/>
</dbReference>
<sequence length="198" mass="20920">MSAAPPPPSDGAAARRRGTAPPGPVPPGPPRRGPPLPFSVESLLVAEPAATARRPPAAPGPGPGPRGEREAAAAADEARGAGRRSPAGCPLRQHRHNRKPRTPFSAAQLLALEGRFGRQRYLSLAERAEVAAALRLSETQVKIWFQNRRAKAKRLREAELERLKLPPAAPPAALRAAWPPAAAAPPAAALAYRLFYLA</sequence>
<reference evidence="12" key="1">
    <citation type="submission" date="2025-08" db="UniProtKB">
        <authorList>
            <consortium name="RefSeq"/>
        </authorList>
    </citation>
    <scope>IDENTIFICATION</scope>
    <source>
        <tissue evidence="12">Blood</tissue>
    </source>
</reference>
<dbReference type="PRINTS" id="PR00024">
    <property type="entry name" value="HOMEOBOX"/>
</dbReference>